<dbReference type="RefSeq" id="WP_382388936.1">
    <property type="nucleotide sequence ID" value="NZ_JBHLWI010000050.1"/>
</dbReference>
<dbReference type="Proteomes" id="UP001589797">
    <property type="component" value="Unassembled WGS sequence"/>
</dbReference>
<name>A0ABV6FWZ3_9BACT</name>
<dbReference type="SUPFAM" id="SSF50998">
    <property type="entry name" value="Quinoprotein alcohol dehydrogenase-like"/>
    <property type="match status" value="1"/>
</dbReference>
<gene>
    <name evidence="2" type="ORF">ACFFIP_17035</name>
</gene>
<protein>
    <recommendedName>
        <fullName evidence="1">Pyrrolo-quinoline quinone repeat domain-containing protein</fullName>
    </recommendedName>
</protein>
<dbReference type="InterPro" id="IPR002372">
    <property type="entry name" value="PQQ_rpt_dom"/>
</dbReference>
<dbReference type="EMBL" id="JBHLWI010000050">
    <property type="protein sequence ID" value="MFC0264394.1"/>
    <property type="molecule type" value="Genomic_DNA"/>
</dbReference>
<evidence type="ECO:0000259" key="1">
    <source>
        <dbReference type="Pfam" id="PF01011"/>
    </source>
</evidence>
<reference evidence="2 3" key="1">
    <citation type="submission" date="2024-09" db="EMBL/GenBank/DDBJ databases">
        <authorList>
            <person name="Sun Q."/>
            <person name="Mori K."/>
        </authorList>
    </citation>
    <scope>NUCLEOTIDE SEQUENCE [LARGE SCALE GENOMIC DNA]</scope>
    <source>
        <strain evidence="2 3">CCM 7650</strain>
    </source>
</reference>
<comment type="caution">
    <text evidence="2">The sequence shown here is derived from an EMBL/GenBank/DDBJ whole genome shotgun (WGS) entry which is preliminary data.</text>
</comment>
<dbReference type="Gene3D" id="2.140.10.10">
    <property type="entry name" value="Quinoprotein alcohol dehydrogenase-like superfamily"/>
    <property type="match status" value="1"/>
</dbReference>
<evidence type="ECO:0000313" key="3">
    <source>
        <dbReference type="Proteomes" id="UP001589797"/>
    </source>
</evidence>
<evidence type="ECO:0000313" key="2">
    <source>
        <dbReference type="EMBL" id="MFC0264394.1"/>
    </source>
</evidence>
<keyword evidence="3" id="KW-1185">Reference proteome</keyword>
<accession>A0ABV6FWZ3</accession>
<feature type="domain" description="Pyrrolo-quinoline quinone repeat" evidence="1">
    <location>
        <begin position="1"/>
        <end position="52"/>
    </location>
</feature>
<dbReference type="InterPro" id="IPR011047">
    <property type="entry name" value="Quinoprotein_ADH-like_sf"/>
</dbReference>
<organism evidence="2 3">
    <name type="scientific">Fontibacter flavus</name>
    <dbReference type="NCBI Taxonomy" id="654838"/>
    <lineage>
        <taxon>Bacteria</taxon>
        <taxon>Pseudomonadati</taxon>
        <taxon>Bacteroidota</taxon>
        <taxon>Cytophagia</taxon>
        <taxon>Cytophagales</taxon>
        <taxon>Cyclobacteriaceae</taxon>
        <taxon>Fontibacter</taxon>
    </lineage>
</organism>
<sequence>MTAGGLVFISGAEDKKVWAFDAKTGKMVWEYILPAANNANVCSYQINGKQYVALSVGGTKVNPSGSVMAFALPNK</sequence>
<dbReference type="Pfam" id="PF01011">
    <property type="entry name" value="PQQ"/>
    <property type="match status" value="1"/>
</dbReference>
<proteinExistence type="predicted"/>